<dbReference type="AlphaFoldDB" id="A0A8H9KUG1"/>
<gene>
    <name evidence="2" type="ORF">GCM10011516_06180</name>
</gene>
<organism evidence="2 3">
    <name type="scientific">Sphingobacterium cellulitidis</name>
    <dbReference type="NCBI Taxonomy" id="1768011"/>
    <lineage>
        <taxon>Bacteria</taxon>
        <taxon>Pseudomonadati</taxon>
        <taxon>Bacteroidota</taxon>
        <taxon>Sphingobacteriia</taxon>
        <taxon>Sphingobacteriales</taxon>
        <taxon>Sphingobacteriaceae</taxon>
        <taxon>Sphingobacterium</taxon>
    </lineage>
</organism>
<proteinExistence type="predicted"/>
<dbReference type="GO" id="GO:0016787">
    <property type="term" value="F:hydrolase activity"/>
    <property type="evidence" value="ECO:0007669"/>
    <property type="project" value="InterPro"/>
</dbReference>
<reference evidence="2" key="1">
    <citation type="journal article" date="2014" name="Int. J. Syst. Evol. Microbiol.">
        <title>Complete genome sequence of Corynebacterium casei LMG S-19264T (=DSM 44701T), isolated from a smear-ripened cheese.</title>
        <authorList>
            <consortium name="US DOE Joint Genome Institute (JGI-PGF)"/>
            <person name="Walter F."/>
            <person name="Albersmeier A."/>
            <person name="Kalinowski J."/>
            <person name="Ruckert C."/>
        </authorList>
    </citation>
    <scope>NUCLEOTIDE SEQUENCE</scope>
    <source>
        <strain evidence="2">CGMCC 1.15966</strain>
    </source>
</reference>
<dbReference type="Proteomes" id="UP000614460">
    <property type="component" value="Unassembled WGS sequence"/>
</dbReference>
<accession>A0A8H9KUG1</accession>
<dbReference type="InterPro" id="IPR010496">
    <property type="entry name" value="AL/BT2_dom"/>
</dbReference>
<feature type="domain" description="3-keto-alpha-glucoside-1,2-lyase/3-keto-2-hydroxy-glucal hydratase" evidence="1">
    <location>
        <begin position="52"/>
        <end position="233"/>
    </location>
</feature>
<name>A0A8H9KUG1_9SPHI</name>
<dbReference type="Gene3D" id="2.60.120.560">
    <property type="entry name" value="Exo-inulinase, domain 1"/>
    <property type="match status" value="1"/>
</dbReference>
<keyword evidence="3" id="KW-1185">Reference proteome</keyword>
<evidence type="ECO:0000259" key="1">
    <source>
        <dbReference type="Pfam" id="PF06439"/>
    </source>
</evidence>
<protein>
    <recommendedName>
        <fullName evidence="1">3-keto-alpha-glucoside-1,2-lyase/3-keto-2-hydroxy-glucal hydratase domain-containing protein</fullName>
    </recommendedName>
</protein>
<evidence type="ECO:0000313" key="3">
    <source>
        <dbReference type="Proteomes" id="UP000614460"/>
    </source>
</evidence>
<dbReference type="RefSeq" id="WP_182497799.1">
    <property type="nucleotide sequence ID" value="NZ_BMKM01000001.1"/>
</dbReference>
<sequence length="250" mass="27959">MKTNLSAFILLILFFLGTPFAEAQKKLFQFGVEKSFDESILNSKGKGKPIQWIDVNTSDTTWKAKGKLLQNSGNPIGVVRSEKMYENFIMHVEWRHLEKGGNSGIFVWCDAKADPNSRLPMGMEVQMLELDWIIINAVDGKQQPIAYVHGELFGAGGMTASPDNPRGERSKSLENRCLGVGQWNKYTVVCVDGTVKLAVNGKFVNSIRLASKRKGYLCLEAEGAKMEFRNLQIIELEPGMDRPEFVVDPL</sequence>
<comment type="caution">
    <text evidence="2">The sequence shown here is derived from an EMBL/GenBank/DDBJ whole genome shotgun (WGS) entry which is preliminary data.</text>
</comment>
<evidence type="ECO:0000313" key="2">
    <source>
        <dbReference type="EMBL" id="GGE11177.1"/>
    </source>
</evidence>
<reference evidence="2" key="2">
    <citation type="submission" date="2020-09" db="EMBL/GenBank/DDBJ databases">
        <authorList>
            <person name="Sun Q."/>
            <person name="Zhou Y."/>
        </authorList>
    </citation>
    <scope>NUCLEOTIDE SEQUENCE</scope>
    <source>
        <strain evidence="2">CGMCC 1.15966</strain>
    </source>
</reference>
<dbReference type="Pfam" id="PF06439">
    <property type="entry name" value="3keto-disac_hyd"/>
    <property type="match status" value="1"/>
</dbReference>
<dbReference type="EMBL" id="BMKM01000001">
    <property type="protein sequence ID" value="GGE11177.1"/>
    <property type="molecule type" value="Genomic_DNA"/>
</dbReference>